<evidence type="ECO:0000259" key="6">
    <source>
        <dbReference type="PROSITE" id="PS50075"/>
    </source>
</evidence>
<dbReference type="GO" id="GO:0016787">
    <property type="term" value="F:hydrolase activity"/>
    <property type="evidence" value="ECO:0007669"/>
    <property type="project" value="InterPro"/>
</dbReference>
<dbReference type="InterPro" id="IPR020845">
    <property type="entry name" value="AMP-binding_CS"/>
</dbReference>
<evidence type="ECO:0000256" key="2">
    <source>
        <dbReference type="ARBA" id="ARBA00022898"/>
    </source>
</evidence>
<organism evidence="7">
    <name type="scientific">Haptolina brevifila</name>
    <dbReference type="NCBI Taxonomy" id="156173"/>
    <lineage>
        <taxon>Eukaryota</taxon>
        <taxon>Haptista</taxon>
        <taxon>Haptophyta</taxon>
        <taxon>Prymnesiophyceae</taxon>
        <taxon>Prymnesiales</taxon>
        <taxon>Prymnesiaceae</taxon>
        <taxon>Haptolina</taxon>
    </lineage>
</organism>
<reference evidence="7" key="1">
    <citation type="submission" date="2021-01" db="EMBL/GenBank/DDBJ databases">
        <authorList>
            <person name="Corre E."/>
            <person name="Pelletier E."/>
            <person name="Niang G."/>
            <person name="Scheremetjew M."/>
            <person name="Finn R."/>
            <person name="Kale V."/>
            <person name="Holt S."/>
            <person name="Cochrane G."/>
            <person name="Meng A."/>
            <person name="Brown T."/>
            <person name="Cohen L."/>
        </authorList>
    </citation>
    <scope>NUCLEOTIDE SEQUENCE</scope>
    <source>
        <strain evidence="7">UTEX LB 985</strain>
    </source>
</reference>
<evidence type="ECO:0000256" key="5">
    <source>
        <dbReference type="SAM" id="MobiDB-lite"/>
    </source>
</evidence>
<comment type="cofactor">
    <cofactor evidence="1 4">
        <name>pyridoxal 5'-phosphate</name>
        <dbReference type="ChEBI" id="CHEBI:597326"/>
    </cofactor>
</comment>
<dbReference type="PROSITE" id="PS50075">
    <property type="entry name" value="CARRIER"/>
    <property type="match status" value="1"/>
</dbReference>
<evidence type="ECO:0000256" key="4">
    <source>
        <dbReference type="PIRSR" id="PIRSR602129-50"/>
    </source>
</evidence>
<dbReference type="SUPFAM" id="SSF47336">
    <property type="entry name" value="ACP-like"/>
    <property type="match status" value="1"/>
</dbReference>
<dbReference type="CDD" id="cd02440">
    <property type="entry name" value="AdoMet_MTases"/>
    <property type="match status" value="1"/>
</dbReference>
<dbReference type="GO" id="GO:0019752">
    <property type="term" value="P:carboxylic acid metabolic process"/>
    <property type="evidence" value="ECO:0007669"/>
    <property type="project" value="InterPro"/>
</dbReference>
<dbReference type="Gene3D" id="2.60.120.260">
    <property type="entry name" value="Galactose-binding domain-like"/>
    <property type="match status" value="1"/>
</dbReference>
<dbReference type="SUPFAM" id="SSF53383">
    <property type="entry name" value="PLP-dependent transferases"/>
    <property type="match status" value="1"/>
</dbReference>
<dbReference type="InterPro" id="IPR036736">
    <property type="entry name" value="ACP-like_sf"/>
</dbReference>
<dbReference type="GO" id="GO:0005737">
    <property type="term" value="C:cytoplasm"/>
    <property type="evidence" value="ECO:0007669"/>
    <property type="project" value="TreeGrafter"/>
</dbReference>
<feature type="modified residue" description="N6-(pyridoxal phosphate)lysine" evidence="4">
    <location>
        <position position="216"/>
    </location>
</feature>
<dbReference type="InterPro" id="IPR015422">
    <property type="entry name" value="PyrdxlP-dep_Trfase_small"/>
</dbReference>
<name>A0A7S2HXV1_9EUKA</name>
<evidence type="ECO:0000256" key="3">
    <source>
        <dbReference type="ARBA" id="ARBA00023239"/>
    </source>
</evidence>
<dbReference type="InterPro" id="IPR015421">
    <property type="entry name" value="PyrdxlP-dep_Trfase_major"/>
</dbReference>
<dbReference type="Gene3D" id="3.40.50.12780">
    <property type="entry name" value="N-terminal domain of ligase-like"/>
    <property type="match status" value="1"/>
</dbReference>
<dbReference type="SUPFAM" id="SSF53474">
    <property type="entry name" value="alpha/beta-Hydrolases"/>
    <property type="match status" value="1"/>
</dbReference>
<dbReference type="Gene3D" id="3.40.50.150">
    <property type="entry name" value="Vaccinia Virus protein VP39"/>
    <property type="match status" value="1"/>
</dbReference>
<dbReference type="InterPro" id="IPR029058">
    <property type="entry name" value="AB_hydrolase_fold"/>
</dbReference>
<dbReference type="Gene3D" id="3.40.50.1820">
    <property type="entry name" value="alpha/beta hydrolase"/>
    <property type="match status" value="2"/>
</dbReference>
<accession>A0A7S2HXV1</accession>
<feature type="compositionally biased region" description="Polar residues" evidence="5">
    <location>
        <begin position="943"/>
        <end position="958"/>
    </location>
</feature>
<dbReference type="Pfam" id="PF00550">
    <property type="entry name" value="PP-binding"/>
    <property type="match status" value="1"/>
</dbReference>
<dbReference type="Pfam" id="PF00501">
    <property type="entry name" value="AMP-binding"/>
    <property type="match status" value="1"/>
</dbReference>
<dbReference type="InterPro" id="IPR013216">
    <property type="entry name" value="Methyltransf_11"/>
</dbReference>
<dbReference type="GO" id="GO:0030170">
    <property type="term" value="F:pyridoxal phosphate binding"/>
    <property type="evidence" value="ECO:0007669"/>
    <property type="project" value="InterPro"/>
</dbReference>
<dbReference type="Gene3D" id="3.40.640.10">
    <property type="entry name" value="Type I PLP-dependent aspartate aminotransferase-like (Major domain)"/>
    <property type="match status" value="1"/>
</dbReference>
<sequence length="2583" mass="277439">MGRLIDFLHCNNVKLETGKTTTFVERETMAMMHRAFYGFNDGFYCEHAMDRRTCLGHPCSGGTVANVEALWVARNAAYHDCDKKGVMEAGVNGVVLVSSLGHYSLSKAFDILGLGTFSLVEVPTVRFKMSVPALKTKLEELAAAGRKVIAIVAVAGTTETGAFDPLSEIAALAKAHGAWLHVDAAWAGGLIFAPSAHQKLFAGVELADSITVDAHKNLFSTMGFGMVLFRSPHAVKVISKAAQYIIRKDSEDLGKFTLEGSRPANTLQLHACLHALGRSGLQAIMEHKLAVTAAFAKMIDEDESFELIMQPESDILLFRMLQPGARYSGTADTYADEQREADLDLFNVHLQEAQKLQGRTFVSRTAVMDPRRSANPRTTKTTMLRVVVNAHVTVDNCAHVLDDLRIIGNALALQPAPLAEARTLLQALAHSVIHVPHAVAVRTSDIAPPPCSMVGVKGLAQAAKAFAHAIPPKETGGSAAAVGSLTYWQLLHNALHVSGRLLTSLSKPGFVIPILCDRNVDACVAIVACLLRGCAWLMVDSSLPAQRIAHMLSEATPCAEVVVSDDRRAAWENALAKLENKKGIKSAAGETVLAPRFLTPFLHGLRADDESAQRAPPPPPSPVSPFEAEGADAYMIFTSGSTGLPKAVKIGHLQLVHLLRAFIEHWGARMAEGKDTAIAQIAWAWDMHVLDLWLALGQGATVRLLRNEERLDGARVAAVIDRAAAEAAERGGALRWMQGTPTFYRMVVSGGWLGEGGHGLTCISSGESMPGDLARALLLRCNHLVNCYGLTECTIFQSFEELKLPDAIHVDALSRNPATGAMRVPDINCGRACYSYANDDKCEVVLCRVAAGALPLADSDAGDSAEGDDLRHAKEVRAGLPLEKVSQAGVVGQVCFAGTCLPRHGYHNAPDLNEAKFIGGKVERGSRGGGDTLRKVNSITSMPDSSAMSVTSFSSLPTVGSSSDLEVSSDSGGSSSREKWVIVGKQDRADRPMPRMMLSGDLGMWRPDGKLQILGRVDGMVKVQGSRVYLSEVQTALRDNETLVSDAAVIAIDGITRPGAKEGASKELVAYFVPTASANAQAARDGLASVADEVDLWESIYDDAYVKKDAVGAANDENHAVGRKVSEGGGGYDDVLAGLSAEDMITNWSAYISSYSGKLWPRSTIEHWVNATVDRFLDMRPKRMLELGSGNGMLAFRAALRPEVEEVWMADLSGEACRYVEKVAEHPHFVHIKNKCKVLHRPADDFSGIPENHFDVIAMNAMVMYFPSIKYFSDVLRKCSKSLRKGGSVYIGCCRSLEHLQHFHTDVTLFNATDDDASALELRKACLQRRHKEKELLISPNYFYRHKETLPGCFDKVAILLRRGYDCPKAGERGADERHADAPVEMTRWRYDVWLLKGELPVEPGVTLPLDAGQKAGQKASGRVPLSGSRERLQMVEELHFEGRKTLDDAVASMLTKDETADTILVRNVPNARVLDAVACELVIDTVIAEGERRGTPATVGDLRRAIQTKIQCQLAACNGGVGVCPEEFLEYVESIGEGKIGAQMIFTPSADADVNTAAAGTSSAAHLFDVLLYKLRDHGPNVDSSAVPAPPLRECRFRTGELHSMVDYGRMQVAPLLSRLSFAELGAQQLRHTGGNGRHEECYGNKRAWGGVTQALTAALRESLPSYAVPGRFVPVNMLPLLPTGKTDKRHLPSAHAAVLGGSSDRTSAYREPTTPSEQAIVGLFAQYMAGGNAEVKIGIDDDFGELGGTSLSAGRLVAACKRSFGVDLKMGDIFEMRTPSRIAAAVDTAVEELSEEERSSASAAFAKSLSTASQADMSHGVRVVVYDTFVPVPTKPKLQAHGTAGSGAPITMLHARVWRPVELSAKEANVAVIDYAPYPVSFMTTGADDATFRPLAAAGLVCVRVQARGTDKSQGCCGDPYEYSDVHVPDFVAAIESIVAHGLAQGATITNGDVAAATAAFSSVVLHGFSWAATAALRVLALPDGIRPPAIRAACLCMGNDELHESDAFFERRVPLSFNFMWSSQFQAIMARPPTDLATDSVTGASWQQQWVERLNTLGNLPAKYIRAVRDPSRDPVWRRQSLSGQSDPALHGANDEDALLAGLGSIQIPLLAAGAGMLGRYGDTVERLVRSRGVAELRGQPLPEVKGFLGPWVHAYPHLSAVGPNVDWCEMVSSFVRRHTAVGALPSPESTLTFFEASHILTGPMLPARYPGAFCVVSAKDLAQRDCGNAQGRGLRRRTFIASMDGRLVEGDTPPVSDNPVGVVADDKPCGLAGGPWFSWGVGADLPVDQTEDDARSLCFEMAATDLAATHNTCSDGGDLQIRGNPRVSLVLTDAAARRALGARTSGMDCLIVRLCIVDENGVSSLAALGAASLTLTEAVADTRPSSRHDSPPNARLQVDLHFCALRLRPTQKIRLAISSTYFPLFLATGGHGASDLATVELSLPNVGGALVELPPPQPISHPTTLQRVRVPHHERTALLSGRAGAHILQDDGTVRRDDGLAVSNRTDMYVEMRHGRRLAVSTDVSTTMAKGVEHARLQIKTSLVASHDNASEAVVNCIVEATACGAVVWRKTFSTPVAI</sequence>
<dbReference type="InterPro" id="IPR015424">
    <property type="entry name" value="PyrdxlP-dep_Trfase"/>
</dbReference>
<gene>
    <name evidence="7" type="ORF">CBRE1094_LOCUS29741</name>
</gene>
<dbReference type="GO" id="GO:0043041">
    <property type="term" value="P:amino acid activation for nonribosomal peptide biosynthetic process"/>
    <property type="evidence" value="ECO:0007669"/>
    <property type="project" value="TreeGrafter"/>
</dbReference>
<dbReference type="GO" id="GO:0016830">
    <property type="term" value="F:carbon-carbon lyase activity"/>
    <property type="evidence" value="ECO:0007669"/>
    <property type="project" value="InterPro"/>
</dbReference>
<keyword evidence="2 4" id="KW-0663">Pyridoxal phosphate</keyword>
<feature type="compositionally biased region" description="Low complexity" evidence="5">
    <location>
        <begin position="959"/>
        <end position="975"/>
    </location>
</feature>
<dbReference type="InterPro" id="IPR045851">
    <property type="entry name" value="AMP-bd_C_sf"/>
</dbReference>
<dbReference type="GO" id="GO:0008757">
    <property type="term" value="F:S-adenosylmethionine-dependent methyltransferase activity"/>
    <property type="evidence" value="ECO:0007669"/>
    <property type="project" value="InterPro"/>
</dbReference>
<dbReference type="Pfam" id="PF08241">
    <property type="entry name" value="Methyltransf_11"/>
    <property type="match status" value="1"/>
</dbReference>
<keyword evidence="3" id="KW-0456">Lyase</keyword>
<dbReference type="PROSITE" id="PS00455">
    <property type="entry name" value="AMP_BINDING"/>
    <property type="match status" value="1"/>
</dbReference>
<dbReference type="GO" id="GO:0044550">
    <property type="term" value="P:secondary metabolite biosynthetic process"/>
    <property type="evidence" value="ECO:0007669"/>
    <property type="project" value="TreeGrafter"/>
</dbReference>
<dbReference type="Gene3D" id="3.90.1150.10">
    <property type="entry name" value="Aspartate Aminotransferase, domain 1"/>
    <property type="match status" value="1"/>
</dbReference>
<dbReference type="PANTHER" id="PTHR45527">
    <property type="entry name" value="NONRIBOSOMAL PEPTIDE SYNTHETASE"/>
    <property type="match status" value="1"/>
</dbReference>
<evidence type="ECO:0000256" key="1">
    <source>
        <dbReference type="ARBA" id="ARBA00001933"/>
    </source>
</evidence>
<dbReference type="SUPFAM" id="SSF49785">
    <property type="entry name" value="Galactose-binding domain-like"/>
    <property type="match status" value="1"/>
</dbReference>
<evidence type="ECO:0000313" key="7">
    <source>
        <dbReference type="EMBL" id="CAD9503208.1"/>
    </source>
</evidence>
<dbReference type="InterPro" id="IPR002129">
    <property type="entry name" value="PyrdxlP-dep_de-COase"/>
</dbReference>
<dbReference type="Gene3D" id="3.30.300.30">
    <property type="match status" value="2"/>
</dbReference>
<dbReference type="EMBL" id="HBGU01054397">
    <property type="protein sequence ID" value="CAD9503208.1"/>
    <property type="molecule type" value="Transcribed_RNA"/>
</dbReference>
<dbReference type="InterPro" id="IPR008979">
    <property type="entry name" value="Galactose-bd-like_sf"/>
</dbReference>
<dbReference type="InterPro" id="IPR029063">
    <property type="entry name" value="SAM-dependent_MTases_sf"/>
</dbReference>
<feature type="domain" description="Carrier" evidence="6">
    <location>
        <begin position="1713"/>
        <end position="1792"/>
    </location>
</feature>
<dbReference type="Pfam" id="PF02129">
    <property type="entry name" value="Peptidase_S15"/>
    <property type="match status" value="1"/>
</dbReference>
<dbReference type="InterPro" id="IPR009081">
    <property type="entry name" value="PP-bd_ACP"/>
</dbReference>
<dbReference type="InterPro" id="IPR000873">
    <property type="entry name" value="AMP-dep_synth/lig_dom"/>
</dbReference>
<dbReference type="InterPro" id="IPR000383">
    <property type="entry name" value="Xaa-Pro-like_dom"/>
</dbReference>
<proteinExistence type="predicted"/>
<dbReference type="SUPFAM" id="SSF56801">
    <property type="entry name" value="Acetyl-CoA synthetase-like"/>
    <property type="match status" value="1"/>
</dbReference>
<dbReference type="Pfam" id="PF00282">
    <property type="entry name" value="Pyridoxal_deC"/>
    <property type="match status" value="1"/>
</dbReference>
<feature type="region of interest" description="Disordered" evidence="5">
    <location>
        <begin position="943"/>
        <end position="978"/>
    </location>
</feature>
<dbReference type="PANTHER" id="PTHR45527:SF1">
    <property type="entry name" value="FATTY ACID SYNTHASE"/>
    <property type="match status" value="1"/>
</dbReference>
<dbReference type="SUPFAM" id="SSF53335">
    <property type="entry name" value="S-adenosyl-L-methionine-dependent methyltransferases"/>
    <property type="match status" value="1"/>
</dbReference>
<dbReference type="InterPro" id="IPR042099">
    <property type="entry name" value="ANL_N_sf"/>
</dbReference>
<protein>
    <recommendedName>
        <fullName evidence="6">Carrier domain-containing protein</fullName>
    </recommendedName>
</protein>
<dbReference type="GO" id="GO:0031177">
    <property type="term" value="F:phosphopantetheine binding"/>
    <property type="evidence" value="ECO:0007669"/>
    <property type="project" value="TreeGrafter"/>
</dbReference>